<evidence type="ECO:0000256" key="5">
    <source>
        <dbReference type="ARBA" id="ARBA00022723"/>
    </source>
</evidence>
<feature type="binding site" evidence="14">
    <location>
        <position position="209"/>
    </location>
    <ligand>
        <name>Zn(2+)</name>
        <dbReference type="ChEBI" id="CHEBI:29105"/>
        <note>catalytic</note>
    </ligand>
</feature>
<feature type="chain" id="PRO_5021043529" description="Zinc metalloproteinase" evidence="12 15">
    <location>
        <begin position="21"/>
        <end position="483"/>
    </location>
</feature>
<dbReference type="PROSITE" id="PS51864">
    <property type="entry name" value="ASTACIN"/>
    <property type="match status" value="1"/>
</dbReference>
<dbReference type="InterPro" id="IPR001506">
    <property type="entry name" value="Peptidase_M12A"/>
</dbReference>
<dbReference type="Proteomes" id="UP000298663">
    <property type="component" value="Unassembled WGS sequence"/>
</dbReference>
<organism evidence="18 19">
    <name type="scientific">Steinernema carpocapsae</name>
    <name type="common">Entomopathogenic nematode</name>
    <dbReference type="NCBI Taxonomy" id="34508"/>
    <lineage>
        <taxon>Eukaryota</taxon>
        <taxon>Metazoa</taxon>
        <taxon>Ecdysozoa</taxon>
        <taxon>Nematoda</taxon>
        <taxon>Chromadorea</taxon>
        <taxon>Rhabditida</taxon>
        <taxon>Tylenchina</taxon>
        <taxon>Panagrolaimomorpha</taxon>
        <taxon>Strongyloidoidea</taxon>
        <taxon>Steinernematidae</taxon>
        <taxon>Steinernema</taxon>
    </lineage>
</organism>
<sequence length="483" mass="54735">MAQALLVSFVLAIFSLKASAHPAYPLLASYDEPSRQDLEYVRGRLLELTESGATPKKYAEPRKDTKQAKTIPEINQPFYDYLYQGDITLTPAQVDHVVASRSKRQAINTKTGMFKRFPNDRESVIGYYMTGFYYYDQDLIRKAIHFWEDHACIKFEENSNSKSKLKIFNAGANGPCNSYIGKIYDDREQLVNLGHTCMHFGIIVHEIGHALGLFHEHTRADRDKHVIIRKDNLFAGMKHNFDIHPVAENDNQGVEYDYGSIMHYGQMISSFANNEKLSVMDPTPGNEFHNNTMGQTIKPSFLDLKMVNKLYECDYKCSEVENTCKNSGFLNPQNCGKCICPWGFGGDACELRDTGKNGTSSCGGDLTASRRADILNAWVGTPNRVKEIHESCHWHIRAEKGQKIKITIQGLRSFVKSKHSWFTSDVGCGNNNVEFKMKEDKTLTGYRFCIHGIGESFVSEDNFVIVSAYATGMQFFKIQYSIV</sequence>
<proteinExistence type="predicted"/>
<dbReference type="GO" id="GO:0005576">
    <property type="term" value="C:extracellular region"/>
    <property type="evidence" value="ECO:0007669"/>
    <property type="project" value="UniProtKB-SubCell"/>
</dbReference>
<dbReference type="Pfam" id="PF01400">
    <property type="entry name" value="Astacin"/>
    <property type="match status" value="1"/>
</dbReference>
<feature type="signal peptide" evidence="12 15">
    <location>
        <begin position="1"/>
        <end position="20"/>
    </location>
</feature>
<dbReference type="InterPro" id="IPR024079">
    <property type="entry name" value="MetalloPept_cat_dom_sf"/>
</dbReference>
<keyword evidence="3" id="KW-0245">EGF-like domain</keyword>
<keyword evidence="5 14" id="KW-0479">Metal-binding</keyword>
<dbReference type="SUPFAM" id="SSF55486">
    <property type="entry name" value="Metalloproteases ('zincins'), catalytic domain"/>
    <property type="match status" value="1"/>
</dbReference>
<evidence type="ECO:0000256" key="8">
    <source>
        <dbReference type="ARBA" id="ARBA00022833"/>
    </source>
</evidence>
<keyword evidence="4 14" id="KW-0645">Protease</keyword>
<evidence type="ECO:0000256" key="14">
    <source>
        <dbReference type="PROSITE-ProRule" id="PRU01211"/>
    </source>
</evidence>
<evidence type="ECO:0000256" key="3">
    <source>
        <dbReference type="ARBA" id="ARBA00022536"/>
    </source>
</evidence>
<dbReference type="EMBL" id="AZBU02000010">
    <property type="protein sequence ID" value="TKR63038.1"/>
    <property type="molecule type" value="Genomic_DNA"/>
</dbReference>
<keyword evidence="10" id="KW-1015">Disulfide bond</keyword>
<keyword evidence="6 12" id="KW-0732">Signal</keyword>
<dbReference type="GO" id="GO:0006508">
    <property type="term" value="P:proteolysis"/>
    <property type="evidence" value="ECO:0007669"/>
    <property type="project" value="UniProtKB-KW"/>
</dbReference>
<comment type="caution">
    <text evidence="18">The sequence shown here is derived from an EMBL/GenBank/DDBJ whole genome shotgun (WGS) entry which is preliminary data.</text>
</comment>
<dbReference type="SUPFAM" id="SSF49854">
    <property type="entry name" value="Spermadhesin, CUB domain"/>
    <property type="match status" value="1"/>
</dbReference>
<comment type="subcellular location">
    <subcellularLocation>
        <location evidence="1 12">Secreted</location>
    </subcellularLocation>
</comment>
<dbReference type="InterPro" id="IPR035914">
    <property type="entry name" value="Sperma_CUB_dom_sf"/>
</dbReference>
<evidence type="ECO:0000256" key="11">
    <source>
        <dbReference type="ARBA" id="ARBA00023180"/>
    </source>
</evidence>
<name>A0A4U5M2S0_STECR</name>
<evidence type="ECO:0000256" key="6">
    <source>
        <dbReference type="ARBA" id="ARBA00022729"/>
    </source>
</evidence>
<dbReference type="GO" id="GO:0008270">
    <property type="term" value="F:zinc ion binding"/>
    <property type="evidence" value="ECO:0007669"/>
    <property type="project" value="UniProtKB-UniRule"/>
</dbReference>
<dbReference type="PROSITE" id="PS01180">
    <property type="entry name" value="CUB"/>
    <property type="match status" value="1"/>
</dbReference>
<dbReference type="PRINTS" id="PR00480">
    <property type="entry name" value="ASTACIN"/>
</dbReference>
<evidence type="ECO:0000313" key="18">
    <source>
        <dbReference type="EMBL" id="TKR63038.1"/>
    </source>
</evidence>
<evidence type="ECO:0000256" key="2">
    <source>
        <dbReference type="ARBA" id="ARBA00022525"/>
    </source>
</evidence>
<dbReference type="InterPro" id="IPR017050">
    <property type="entry name" value="Metallopeptidase_nem"/>
</dbReference>
<keyword evidence="8 14" id="KW-0862">Zinc</keyword>
<dbReference type="OrthoDB" id="5819035at2759"/>
<feature type="active site" evidence="14">
    <location>
        <position position="206"/>
    </location>
</feature>
<dbReference type="GO" id="GO:0004222">
    <property type="term" value="F:metalloendopeptidase activity"/>
    <property type="evidence" value="ECO:0007669"/>
    <property type="project" value="UniProtKB-UniRule"/>
</dbReference>
<dbReference type="PIRSF" id="PIRSF036365">
    <property type="entry name" value="Astacin_nematoda"/>
    <property type="match status" value="1"/>
</dbReference>
<dbReference type="AlphaFoldDB" id="A0A4U5M2S0"/>
<dbReference type="InterPro" id="IPR034035">
    <property type="entry name" value="Astacin-like_dom"/>
</dbReference>
<keyword evidence="2 12" id="KW-0964">Secreted</keyword>
<dbReference type="CDD" id="cd04280">
    <property type="entry name" value="ZnMc_astacin_like"/>
    <property type="match status" value="1"/>
</dbReference>
<dbReference type="SMART" id="SM00235">
    <property type="entry name" value="ZnMc"/>
    <property type="match status" value="1"/>
</dbReference>
<dbReference type="STRING" id="34508.A0A4U5M2S0"/>
<dbReference type="Gene3D" id="2.60.120.290">
    <property type="entry name" value="Spermadhesin, CUB domain"/>
    <property type="match status" value="1"/>
</dbReference>
<evidence type="ECO:0000259" key="17">
    <source>
        <dbReference type="PROSITE" id="PS51864"/>
    </source>
</evidence>
<evidence type="ECO:0000256" key="12">
    <source>
        <dbReference type="PIRNR" id="PIRNR036365"/>
    </source>
</evidence>
<reference evidence="18 19" key="1">
    <citation type="journal article" date="2015" name="Genome Biol.">
        <title>Comparative genomics of Steinernema reveals deeply conserved gene regulatory networks.</title>
        <authorList>
            <person name="Dillman A.R."/>
            <person name="Macchietto M."/>
            <person name="Porter C.F."/>
            <person name="Rogers A."/>
            <person name="Williams B."/>
            <person name="Antoshechkin I."/>
            <person name="Lee M.M."/>
            <person name="Goodwin Z."/>
            <person name="Lu X."/>
            <person name="Lewis E.E."/>
            <person name="Goodrich-Blair H."/>
            <person name="Stock S.P."/>
            <person name="Adams B.J."/>
            <person name="Sternberg P.W."/>
            <person name="Mortazavi A."/>
        </authorList>
    </citation>
    <scope>NUCLEOTIDE SEQUENCE [LARGE SCALE GENOMIC DNA]</scope>
    <source>
        <strain evidence="18 19">ALL</strain>
    </source>
</reference>
<evidence type="ECO:0000256" key="13">
    <source>
        <dbReference type="PROSITE-ProRule" id="PRU00059"/>
    </source>
</evidence>
<evidence type="ECO:0000256" key="10">
    <source>
        <dbReference type="ARBA" id="ARBA00023157"/>
    </source>
</evidence>
<keyword evidence="19" id="KW-1185">Reference proteome</keyword>
<feature type="domain" description="Peptidase M12A" evidence="17">
    <location>
        <begin position="105"/>
        <end position="314"/>
    </location>
</feature>
<evidence type="ECO:0000256" key="1">
    <source>
        <dbReference type="ARBA" id="ARBA00004613"/>
    </source>
</evidence>
<gene>
    <name evidence="18" type="ORF">L596_026921</name>
</gene>
<reference evidence="18 19" key="2">
    <citation type="journal article" date="2019" name="G3 (Bethesda)">
        <title>Hybrid Assembly of the Genome of the Entomopathogenic Nematode Steinernema carpocapsae Identifies the X-Chromosome.</title>
        <authorList>
            <person name="Serra L."/>
            <person name="Macchietto M."/>
            <person name="Macias-Munoz A."/>
            <person name="McGill C.J."/>
            <person name="Rodriguez I.M."/>
            <person name="Rodriguez B."/>
            <person name="Murad R."/>
            <person name="Mortazavi A."/>
        </authorList>
    </citation>
    <scope>NUCLEOTIDE SEQUENCE [LARGE SCALE GENOMIC DNA]</scope>
    <source>
        <strain evidence="18 19">ALL</strain>
    </source>
</reference>
<dbReference type="InterPro" id="IPR000859">
    <property type="entry name" value="CUB_dom"/>
</dbReference>
<dbReference type="GO" id="GO:0018996">
    <property type="term" value="P:molting cycle, collagen and cuticulin-based cuticle"/>
    <property type="evidence" value="ECO:0007669"/>
    <property type="project" value="InterPro"/>
</dbReference>
<accession>A0A4U5M2S0</accession>
<evidence type="ECO:0000256" key="4">
    <source>
        <dbReference type="ARBA" id="ARBA00022670"/>
    </source>
</evidence>
<evidence type="ECO:0000256" key="7">
    <source>
        <dbReference type="ARBA" id="ARBA00022801"/>
    </source>
</evidence>
<feature type="binding site" evidence="14">
    <location>
        <position position="215"/>
    </location>
    <ligand>
        <name>Zn(2+)</name>
        <dbReference type="ChEBI" id="CHEBI:29105"/>
        <note>catalytic</note>
    </ligand>
</feature>
<keyword evidence="11" id="KW-0325">Glycoprotein</keyword>
<keyword evidence="9 14" id="KW-0482">Metalloprotease</keyword>
<comment type="caution">
    <text evidence="13">Lacks conserved residue(s) required for the propagation of feature annotation.</text>
</comment>
<feature type="binding site" evidence="14">
    <location>
        <position position="205"/>
    </location>
    <ligand>
        <name>Zn(2+)</name>
        <dbReference type="ChEBI" id="CHEBI:29105"/>
        <note>catalytic</note>
    </ligand>
</feature>
<evidence type="ECO:0000259" key="16">
    <source>
        <dbReference type="PROSITE" id="PS01180"/>
    </source>
</evidence>
<feature type="domain" description="CUB" evidence="16">
    <location>
        <begin position="362"/>
        <end position="483"/>
    </location>
</feature>
<dbReference type="Gene3D" id="3.40.390.10">
    <property type="entry name" value="Collagenase (Catalytic Domain)"/>
    <property type="match status" value="1"/>
</dbReference>
<dbReference type="PANTHER" id="PTHR10127">
    <property type="entry name" value="DISCOIDIN, CUB, EGF, LAMININ , AND ZINC METALLOPROTEASE DOMAIN CONTAINING"/>
    <property type="match status" value="1"/>
</dbReference>
<evidence type="ECO:0000256" key="9">
    <source>
        <dbReference type="ARBA" id="ARBA00023049"/>
    </source>
</evidence>
<dbReference type="InterPro" id="IPR006026">
    <property type="entry name" value="Peptidase_Metallo"/>
</dbReference>
<dbReference type="PANTHER" id="PTHR10127:SF780">
    <property type="entry name" value="METALLOENDOPEPTIDASE"/>
    <property type="match status" value="1"/>
</dbReference>
<evidence type="ECO:0000256" key="15">
    <source>
        <dbReference type="RuleBase" id="RU361183"/>
    </source>
</evidence>
<comment type="cofactor">
    <cofactor evidence="14 15">
        <name>Zn(2+)</name>
        <dbReference type="ChEBI" id="CHEBI:29105"/>
    </cofactor>
    <text evidence="14 15">Binds 1 zinc ion per subunit.</text>
</comment>
<keyword evidence="7 14" id="KW-0378">Hydrolase</keyword>
<protein>
    <recommendedName>
        <fullName evidence="12">Zinc metalloproteinase</fullName>
    </recommendedName>
</protein>
<evidence type="ECO:0000313" key="19">
    <source>
        <dbReference type="Proteomes" id="UP000298663"/>
    </source>
</evidence>